<sequence length="51" mass="5335">MANKLSVQQNLPALRPAGFSYLLLSVLQLSGNTSDQSISFSNSSSGTFSLG</sequence>
<proteinExistence type="predicted"/>
<accession>A0A7W9SH44</accession>
<reference evidence="1 2" key="1">
    <citation type="submission" date="2020-08" db="EMBL/GenBank/DDBJ databases">
        <title>Genomic Encyclopedia of Type Strains, Phase IV (KMG-IV): sequencing the most valuable type-strain genomes for metagenomic binning, comparative biology and taxonomic classification.</title>
        <authorList>
            <person name="Goeker M."/>
        </authorList>
    </citation>
    <scope>NUCLEOTIDE SEQUENCE [LARGE SCALE GENOMIC DNA]</scope>
    <source>
        <strain evidence="1 2">DSM 17245</strain>
    </source>
</reference>
<protein>
    <submittedName>
        <fullName evidence="1">Uncharacterized protein</fullName>
    </submittedName>
</protein>
<evidence type="ECO:0000313" key="1">
    <source>
        <dbReference type="EMBL" id="MBB6042103.1"/>
    </source>
</evidence>
<gene>
    <name evidence="1" type="ORF">HNQ46_002099</name>
</gene>
<dbReference type="EMBL" id="JACHHH010000012">
    <property type="protein sequence ID" value="MBB6042103.1"/>
    <property type="molecule type" value="Genomic_DNA"/>
</dbReference>
<organism evidence="1 2">
    <name type="scientific">Oribacterium sinus</name>
    <dbReference type="NCBI Taxonomy" id="237576"/>
    <lineage>
        <taxon>Bacteria</taxon>
        <taxon>Bacillati</taxon>
        <taxon>Bacillota</taxon>
        <taxon>Clostridia</taxon>
        <taxon>Lachnospirales</taxon>
        <taxon>Lachnospiraceae</taxon>
        <taxon>Oribacterium</taxon>
    </lineage>
</organism>
<dbReference type="GeneID" id="85015617"/>
<dbReference type="AlphaFoldDB" id="A0A7W9SH44"/>
<comment type="caution">
    <text evidence="1">The sequence shown here is derived from an EMBL/GenBank/DDBJ whole genome shotgun (WGS) entry which is preliminary data.</text>
</comment>
<dbReference type="Proteomes" id="UP000522163">
    <property type="component" value="Unassembled WGS sequence"/>
</dbReference>
<name>A0A7W9SH44_9FIRM</name>
<evidence type="ECO:0000313" key="2">
    <source>
        <dbReference type="Proteomes" id="UP000522163"/>
    </source>
</evidence>
<dbReference type="RefSeq" id="WP_183684617.1">
    <property type="nucleotide sequence ID" value="NZ_JACHHH010000012.1"/>
</dbReference>